<dbReference type="Pfam" id="PF00497">
    <property type="entry name" value="SBP_bac_3"/>
    <property type="match status" value="1"/>
</dbReference>
<sequence length="244" mass="27755">MSGLLLNTYILSISLQFSAPNIQWYTEDYPPFNYQSQGQLHGLAFNVLRTAYQNLDWHMDASNVMLTPWPRAYKAVQQQENSCVFSMTYTESRGELFNFVGLVIPNTVAVIAHKNSGISIEQLKRDKTLTFGVVKNDIGHQSLLDFGIPESQFVYLKTGLELVRMVDYKRVDLIAYGDAIARYQFKRAKIDPQNYRLLLPLLESKLGYACNKSVPKALLQRLDKAIKAAVLAQPELLQYHDVGE</sequence>
<evidence type="ECO:0000259" key="1">
    <source>
        <dbReference type="Pfam" id="PF00497"/>
    </source>
</evidence>
<dbReference type="Proteomes" id="UP000291338">
    <property type="component" value="Unassembled WGS sequence"/>
</dbReference>
<dbReference type="PANTHER" id="PTHR38834">
    <property type="entry name" value="PERIPLASMIC SUBSTRATE BINDING PROTEIN FAMILY 3"/>
    <property type="match status" value="1"/>
</dbReference>
<protein>
    <submittedName>
        <fullName evidence="2">ABC transporter substrate-binding protein</fullName>
    </submittedName>
</protein>
<dbReference type="InterPro" id="IPR001638">
    <property type="entry name" value="Solute-binding_3/MltF_N"/>
</dbReference>
<name>A0A4Q7INV3_9GAMM</name>
<proteinExistence type="predicted"/>
<dbReference type="AlphaFoldDB" id="A0A4Q7INV3"/>
<reference evidence="2 3" key="1">
    <citation type="submission" date="2018-01" db="EMBL/GenBank/DDBJ databases">
        <title>Co-occurrence of chitin degradation, pigmentation and bioactivity in marine Pseudoalteromonas.</title>
        <authorList>
            <person name="Paulsen S."/>
            <person name="Gram L."/>
            <person name="Machado H."/>
        </authorList>
    </citation>
    <scope>NUCLEOTIDE SEQUENCE [LARGE SCALE GENOMIC DNA]</scope>
    <source>
        <strain evidence="2 3">S3898</strain>
    </source>
</reference>
<dbReference type="Gene3D" id="3.40.190.10">
    <property type="entry name" value="Periplasmic binding protein-like II"/>
    <property type="match status" value="2"/>
</dbReference>
<organism evidence="2 3">
    <name type="scientific">Pseudoalteromonas phenolica</name>
    <dbReference type="NCBI Taxonomy" id="161398"/>
    <lineage>
        <taxon>Bacteria</taxon>
        <taxon>Pseudomonadati</taxon>
        <taxon>Pseudomonadota</taxon>
        <taxon>Gammaproteobacteria</taxon>
        <taxon>Alteromonadales</taxon>
        <taxon>Pseudoalteromonadaceae</taxon>
        <taxon>Pseudoalteromonas</taxon>
    </lineage>
</organism>
<dbReference type="PANTHER" id="PTHR38834:SF3">
    <property type="entry name" value="SOLUTE-BINDING PROTEIN FAMILY 3_N-TERMINAL DOMAIN-CONTAINING PROTEIN"/>
    <property type="match status" value="1"/>
</dbReference>
<comment type="caution">
    <text evidence="2">The sequence shown here is derived from an EMBL/GenBank/DDBJ whole genome shotgun (WGS) entry which is preliminary data.</text>
</comment>
<gene>
    <name evidence="2" type="ORF">C1E23_10725</name>
</gene>
<dbReference type="RefSeq" id="WP_130255559.1">
    <property type="nucleotide sequence ID" value="NZ_PPSX01000036.1"/>
</dbReference>
<dbReference type="SUPFAM" id="SSF53850">
    <property type="entry name" value="Periplasmic binding protein-like II"/>
    <property type="match status" value="1"/>
</dbReference>
<dbReference type="EMBL" id="PPSX01000036">
    <property type="protein sequence ID" value="RZQ53096.1"/>
    <property type="molecule type" value="Genomic_DNA"/>
</dbReference>
<evidence type="ECO:0000313" key="2">
    <source>
        <dbReference type="EMBL" id="RZQ53096.1"/>
    </source>
</evidence>
<evidence type="ECO:0000313" key="3">
    <source>
        <dbReference type="Proteomes" id="UP000291338"/>
    </source>
</evidence>
<feature type="domain" description="Solute-binding protein family 3/N-terminal" evidence="1">
    <location>
        <begin position="26"/>
        <end position="228"/>
    </location>
</feature>
<accession>A0A4Q7INV3</accession>